<proteinExistence type="predicted"/>
<dbReference type="AlphaFoldDB" id="A0AAD8J3C6"/>
<dbReference type="InterPro" id="IPR012677">
    <property type="entry name" value="Nucleotide-bd_a/b_plait_sf"/>
</dbReference>
<name>A0AAD8J3C6_9APIA</name>
<organism evidence="1 2">
    <name type="scientific">Heracleum sosnowskyi</name>
    <dbReference type="NCBI Taxonomy" id="360622"/>
    <lineage>
        <taxon>Eukaryota</taxon>
        <taxon>Viridiplantae</taxon>
        <taxon>Streptophyta</taxon>
        <taxon>Embryophyta</taxon>
        <taxon>Tracheophyta</taxon>
        <taxon>Spermatophyta</taxon>
        <taxon>Magnoliopsida</taxon>
        <taxon>eudicotyledons</taxon>
        <taxon>Gunneridae</taxon>
        <taxon>Pentapetalae</taxon>
        <taxon>asterids</taxon>
        <taxon>campanulids</taxon>
        <taxon>Apiales</taxon>
        <taxon>Apiaceae</taxon>
        <taxon>Apioideae</taxon>
        <taxon>apioid superclade</taxon>
        <taxon>Tordylieae</taxon>
        <taxon>Tordyliinae</taxon>
        <taxon>Heracleum</taxon>
    </lineage>
</organism>
<dbReference type="Gene3D" id="3.30.70.330">
    <property type="match status" value="1"/>
</dbReference>
<dbReference type="EMBL" id="JAUIZM010000003">
    <property type="protein sequence ID" value="KAK1395516.1"/>
    <property type="molecule type" value="Genomic_DNA"/>
</dbReference>
<comment type="caution">
    <text evidence="1">The sequence shown here is derived from an EMBL/GenBank/DDBJ whole genome shotgun (WGS) entry which is preliminary data.</text>
</comment>
<dbReference type="GO" id="GO:0003676">
    <property type="term" value="F:nucleic acid binding"/>
    <property type="evidence" value="ECO:0007669"/>
    <property type="project" value="InterPro"/>
</dbReference>
<gene>
    <name evidence="1" type="ORF">POM88_014572</name>
</gene>
<sequence>MNYRKGSPLAFIRKELREGNLQNLAGDLIGLLLLMQRESSLCRRNHHPELLRKVGNVYVQFRVAEHALNALKNLTGRYYDGTEAGIVVAEVLTGTEAMMIALMDGAGVQGKESVGVLLEKEHGKRSGRTSESYSCC</sequence>
<keyword evidence="2" id="KW-1185">Reference proteome</keyword>
<dbReference type="InterPro" id="IPR035979">
    <property type="entry name" value="RBD_domain_sf"/>
</dbReference>
<evidence type="ECO:0000313" key="2">
    <source>
        <dbReference type="Proteomes" id="UP001237642"/>
    </source>
</evidence>
<dbReference type="Proteomes" id="UP001237642">
    <property type="component" value="Unassembled WGS sequence"/>
</dbReference>
<accession>A0AAD8J3C6</accession>
<reference evidence="1" key="1">
    <citation type="submission" date="2023-02" db="EMBL/GenBank/DDBJ databases">
        <title>Genome of toxic invasive species Heracleum sosnowskyi carries increased number of genes despite the absence of recent whole-genome duplications.</title>
        <authorList>
            <person name="Schelkunov M."/>
            <person name="Shtratnikova V."/>
            <person name="Makarenko M."/>
            <person name="Klepikova A."/>
            <person name="Omelchenko D."/>
            <person name="Novikova G."/>
            <person name="Obukhova E."/>
            <person name="Bogdanov V."/>
            <person name="Penin A."/>
            <person name="Logacheva M."/>
        </authorList>
    </citation>
    <scope>NUCLEOTIDE SEQUENCE</scope>
    <source>
        <strain evidence="1">Hsosn_3</strain>
        <tissue evidence="1">Leaf</tissue>
    </source>
</reference>
<dbReference type="SUPFAM" id="SSF54928">
    <property type="entry name" value="RNA-binding domain, RBD"/>
    <property type="match status" value="1"/>
</dbReference>
<reference evidence="1" key="2">
    <citation type="submission" date="2023-05" db="EMBL/GenBank/DDBJ databases">
        <authorList>
            <person name="Schelkunov M.I."/>
        </authorList>
    </citation>
    <scope>NUCLEOTIDE SEQUENCE</scope>
    <source>
        <strain evidence="1">Hsosn_3</strain>
        <tissue evidence="1">Leaf</tissue>
    </source>
</reference>
<evidence type="ECO:0000313" key="1">
    <source>
        <dbReference type="EMBL" id="KAK1395516.1"/>
    </source>
</evidence>
<protein>
    <submittedName>
        <fullName evidence="1">Uncharacterized protein</fullName>
    </submittedName>
</protein>